<organism evidence="2 3">
    <name type="scientific">Paenibacillus piri</name>
    <dbReference type="NCBI Taxonomy" id="2547395"/>
    <lineage>
        <taxon>Bacteria</taxon>
        <taxon>Bacillati</taxon>
        <taxon>Bacillota</taxon>
        <taxon>Bacilli</taxon>
        <taxon>Bacillales</taxon>
        <taxon>Paenibacillaceae</taxon>
        <taxon>Paenibacillus</taxon>
    </lineage>
</organism>
<dbReference type="AlphaFoldDB" id="A0A4V6PIL5"/>
<feature type="transmembrane region" description="Helical" evidence="1">
    <location>
        <begin position="50"/>
        <end position="74"/>
    </location>
</feature>
<protein>
    <submittedName>
        <fullName evidence="2">Uncharacterized protein</fullName>
    </submittedName>
</protein>
<keyword evidence="3" id="KW-1185">Reference proteome</keyword>
<comment type="caution">
    <text evidence="2">The sequence shown here is derived from an EMBL/GenBank/DDBJ whole genome shotgun (WGS) entry which is preliminary data.</text>
</comment>
<keyword evidence="1" id="KW-0472">Membrane</keyword>
<dbReference type="EMBL" id="SMRT01000001">
    <property type="protein sequence ID" value="TDG00745.1"/>
    <property type="molecule type" value="Genomic_DNA"/>
</dbReference>
<dbReference type="OrthoDB" id="2474744at2"/>
<keyword evidence="1" id="KW-1133">Transmembrane helix</keyword>
<accession>A0A4V6PIL5</accession>
<feature type="transmembrane region" description="Helical" evidence="1">
    <location>
        <begin position="16"/>
        <end position="38"/>
    </location>
</feature>
<evidence type="ECO:0000256" key="1">
    <source>
        <dbReference type="SAM" id="Phobius"/>
    </source>
</evidence>
<sequence length="79" mass="9358">MEVEIMNNKKRLKLRIIWLIPNLFMYAMFVGLSCFILLNAEGLMEIERMGIWLFMLFMLLGVAVLGSIRIYIWIKQGKM</sequence>
<reference evidence="2 3" key="1">
    <citation type="submission" date="2019-03" db="EMBL/GenBank/DDBJ databases">
        <title>This is whole genome sequence of Paenibacillus sp MS74 strain.</title>
        <authorList>
            <person name="Trinh H.N."/>
        </authorList>
    </citation>
    <scope>NUCLEOTIDE SEQUENCE [LARGE SCALE GENOMIC DNA]</scope>
    <source>
        <strain evidence="2 3">MS74</strain>
    </source>
</reference>
<keyword evidence="1" id="KW-0812">Transmembrane</keyword>
<evidence type="ECO:0000313" key="3">
    <source>
        <dbReference type="Proteomes" id="UP000295636"/>
    </source>
</evidence>
<dbReference type="Proteomes" id="UP000295636">
    <property type="component" value="Unassembled WGS sequence"/>
</dbReference>
<proteinExistence type="predicted"/>
<name>A0A4V6PIL5_9BACL</name>
<evidence type="ECO:0000313" key="2">
    <source>
        <dbReference type="EMBL" id="TDG00745.1"/>
    </source>
</evidence>
<gene>
    <name evidence="2" type="ORF">E1757_03740</name>
</gene>